<dbReference type="AlphaFoldDB" id="X1SR19"/>
<evidence type="ECO:0000313" key="1">
    <source>
        <dbReference type="EMBL" id="GAI95497.1"/>
    </source>
</evidence>
<feature type="non-terminal residue" evidence="1">
    <location>
        <position position="1"/>
    </location>
</feature>
<protein>
    <submittedName>
        <fullName evidence="1">Uncharacterized protein</fullName>
    </submittedName>
</protein>
<sequence>TQHGSYSFIYNKETGFISYEEVNHYGFFYSGERMAYGDRKTENEEIKYLCYPIHILVKLDLFLQSMKKFYSILGYWGFIEIKIVLNNISDVSFTDLPAPRGKYKLGNILKTPIDNNLIISKEVLFKELSEKRTELVISVFTELAWALGFPWIDEAKIRELFEKGW</sequence>
<comment type="caution">
    <text evidence="1">The sequence shown here is derived from an EMBL/GenBank/DDBJ whole genome shotgun (WGS) entry which is preliminary data.</text>
</comment>
<organism evidence="1">
    <name type="scientific">marine sediment metagenome</name>
    <dbReference type="NCBI Taxonomy" id="412755"/>
    <lineage>
        <taxon>unclassified sequences</taxon>
        <taxon>metagenomes</taxon>
        <taxon>ecological metagenomes</taxon>
    </lineage>
</organism>
<proteinExistence type="predicted"/>
<reference evidence="1" key="1">
    <citation type="journal article" date="2014" name="Front. Microbiol.">
        <title>High frequency of phylogenetically diverse reductive dehalogenase-homologous genes in deep subseafloor sedimentary metagenomes.</title>
        <authorList>
            <person name="Kawai M."/>
            <person name="Futagami T."/>
            <person name="Toyoda A."/>
            <person name="Takaki Y."/>
            <person name="Nishi S."/>
            <person name="Hori S."/>
            <person name="Arai W."/>
            <person name="Tsubouchi T."/>
            <person name="Morono Y."/>
            <person name="Uchiyama I."/>
            <person name="Ito T."/>
            <person name="Fujiyama A."/>
            <person name="Inagaki F."/>
            <person name="Takami H."/>
        </authorList>
    </citation>
    <scope>NUCLEOTIDE SEQUENCE</scope>
    <source>
        <strain evidence="1">Expedition CK06-06</strain>
    </source>
</reference>
<name>X1SR19_9ZZZZ</name>
<accession>X1SR19</accession>
<gene>
    <name evidence="1" type="ORF">S12H4_29190</name>
</gene>
<dbReference type="EMBL" id="BARW01016818">
    <property type="protein sequence ID" value="GAI95497.1"/>
    <property type="molecule type" value="Genomic_DNA"/>
</dbReference>